<evidence type="ECO:0000313" key="2">
    <source>
        <dbReference type="EMBL" id="KAJ3046809.1"/>
    </source>
</evidence>
<feature type="region of interest" description="Disordered" evidence="1">
    <location>
        <begin position="31"/>
        <end position="124"/>
    </location>
</feature>
<feature type="compositionally biased region" description="Low complexity" evidence="1">
    <location>
        <begin position="111"/>
        <end position="124"/>
    </location>
</feature>
<sequence length="124" mass="12418">MAPTPNLSPEVEAIIRAALNTPQTQVADYARDNAYRTNMMQQQGMPGDAQGDVRHDLEGQGLRAGSVGGGNGGGPNGASGVVSGGGFSGQSGGRVGAGQQQQQQGGGGEVGQQQQQQQGSEPVS</sequence>
<protein>
    <submittedName>
        <fullName evidence="2">Uncharacterized protein</fullName>
    </submittedName>
</protein>
<feature type="compositionally biased region" description="Gly residues" evidence="1">
    <location>
        <begin position="66"/>
        <end position="96"/>
    </location>
</feature>
<dbReference type="Proteomes" id="UP001212841">
    <property type="component" value="Unassembled WGS sequence"/>
</dbReference>
<proteinExistence type="predicted"/>
<name>A0AAD5X1E4_9FUNG</name>
<gene>
    <name evidence="2" type="ORF">HK097_000493</name>
</gene>
<dbReference type="AlphaFoldDB" id="A0AAD5X1E4"/>
<comment type="caution">
    <text evidence="2">The sequence shown here is derived from an EMBL/GenBank/DDBJ whole genome shotgun (WGS) entry which is preliminary data.</text>
</comment>
<organism evidence="2 3">
    <name type="scientific">Rhizophlyctis rosea</name>
    <dbReference type="NCBI Taxonomy" id="64517"/>
    <lineage>
        <taxon>Eukaryota</taxon>
        <taxon>Fungi</taxon>
        <taxon>Fungi incertae sedis</taxon>
        <taxon>Chytridiomycota</taxon>
        <taxon>Chytridiomycota incertae sedis</taxon>
        <taxon>Chytridiomycetes</taxon>
        <taxon>Rhizophlyctidales</taxon>
        <taxon>Rhizophlyctidaceae</taxon>
        <taxon>Rhizophlyctis</taxon>
    </lineage>
</organism>
<evidence type="ECO:0000256" key="1">
    <source>
        <dbReference type="SAM" id="MobiDB-lite"/>
    </source>
</evidence>
<evidence type="ECO:0000313" key="3">
    <source>
        <dbReference type="Proteomes" id="UP001212841"/>
    </source>
</evidence>
<feature type="compositionally biased region" description="Polar residues" evidence="1">
    <location>
        <begin position="35"/>
        <end position="44"/>
    </location>
</feature>
<reference evidence="2" key="1">
    <citation type="submission" date="2020-05" db="EMBL/GenBank/DDBJ databases">
        <title>Phylogenomic resolution of chytrid fungi.</title>
        <authorList>
            <person name="Stajich J.E."/>
            <person name="Amses K."/>
            <person name="Simmons R."/>
            <person name="Seto K."/>
            <person name="Myers J."/>
            <person name="Bonds A."/>
            <person name="Quandt C.A."/>
            <person name="Barry K."/>
            <person name="Liu P."/>
            <person name="Grigoriev I."/>
            <person name="Longcore J.E."/>
            <person name="James T.Y."/>
        </authorList>
    </citation>
    <scope>NUCLEOTIDE SEQUENCE</scope>
    <source>
        <strain evidence="2">JEL0318</strain>
    </source>
</reference>
<keyword evidence="3" id="KW-1185">Reference proteome</keyword>
<accession>A0AAD5X1E4</accession>
<dbReference type="EMBL" id="JADGJD010001087">
    <property type="protein sequence ID" value="KAJ3046809.1"/>
    <property type="molecule type" value="Genomic_DNA"/>
</dbReference>
<feature type="non-terminal residue" evidence="2">
    <location>
        <position position="124"/>
    </location>
</feature>